<dbReference type="SUPFAM" id="SSF47616">
    <property type="entry name" value="GST C-terminal domain-like"/>
    <property type="match status" value="1"/>
</dbReference>
<gene>
    <name evidence="2" type="ORF">LX81_01029</name>
</gene>
<comment type="caution">
    <text evidence="2">The sequence shown here is derived from an EMBL/GenBank/DDBJ whole genome shotgun (WGS) entry which is preliminary data.</text>
</comment>
<dbReference type="SUPFAM" id="SSF52833">
    <property type="entry name" value="Thioredoxin-like"/>
    <property type="match status" value="1"/>
</dbReference>
<dbReference type="RefSeq" id="WP_111536206.1">
    <property type="nucleotide sequence ID" value="NZ_QKZL01000003.1"/>
</dbReference>
<dbReference type="OrthoDB" id="9799538at2"/>
<sequence>MTYDLHLGDRAYSSWSLRAWLVVERFGIAHRTHLAGLYQDASLAHQIGEPPARTVPTLVTPEGAVICDSLAIAEELANRHPDLGLWPADPKLRATARSLTGEMHSDFPALRRDCPMNLRRAWAGYVPDDAVCADLDRIETIWTHALDLSGGPWLAGTYSIADAFFAPVAARIAGYDLPVGELAQAYMARHLADPAFRRWRAMGLVSGPDFAVYARDFAQRAWPGPTPLPATEANGPSVNPACPYSGDPVTHFLSLYGTVWGFCNAFCRDKTLADPEAWPAFEAMRLNLDESRMG</sequence>
<dbReference type="Gene3D" id="3.40.30.10">
    <property type="entry name" value="Glutaredoxin"/>
    <property type="match status" value="1"/>
</dbReference>
<keyword evidence="3" id="KW-1185">Reference proteome</keyword>
<dbReference type="GO" id="GO:0016740">
    <property type="term" value="F:transferase activity"/>
    <property type="evidence" value="ECO:0007669"/>
    <property type="project" value="UniProtKB-KW"/>
</dbReference>
<name>A0A2W7Q9K4_9RHOB</name>
<dbReference type="Pfam" id="PF13409">
    <property type="entry name" value="GST_N_2"/>
    <property type="match status" value="1"/>
</dbReference>
<dbReference type="PROSITE" id="PS50404">
    <property type="entry name" value="GST_NTER"/>
    <property type="match status" value="1"/>
</dbReference>
<dbReference type="InterPro" id="IPR036282">
    <property type="entry name" value="Glutathione-S-Trfase_C_sf"/>
</dbReference>
<evidence type="ECO:0000313" key="3">
    <source>
        <dbReference type="Proteomes" id="UP000248916"/>
    </source>
</evidence>
<proteinExistence type="predicted"/>
<dbReference type="Gene3D" id="1.20.1050.10">
    <property type="match status" value="1"/>
</dbReference>
<dbReference type="AlphaFoldDB" id="A0A2W7Q9K4"/>
<dbReference type="CDD" id="cd03194">
    <property type="entry name" value="GST_C_3"/>
    <property type="match status" value="1"/>
</dbReference>
<reference evidence="2 3" key="1">
    <citation type="submission" date="2018-06" db="EMBL/GenBank/DDBJ databases">
        <title>Genomic Encyclopedia of Archaeal and Bacterial Type Strains, Phase II (KMG-II): from individual species to whole genera.</title>
        <authorList>
            <person name="Goeker M."/>
        </authorList>
    </citation>
    <scope>NUCLEOTIDE SEQUENCE [LARGE SCALE GENOMIC DNA]</scope>
    <source>
        <strain evidence="2 3">DSM 22009</strain>
    </source>
</reference>
<dbReference type="InterPro" id="IPR036249">
    <property type="entry name" value="Thioredoxin-like_sf"/>
</dbReference>
<dbReference type="EMBL" id="QKZL01000003">
    <property type="protein sequence ID" value="PZX18399.1"/>
    <property type="molecule type" value="Genomic_DNA"/>
</dbReference>
<evidence type="ECO:0000259" key="1">
    <source>
        <dbReference type="PROSITE" id="PS50404"/>
    </source>
</evidence>
<organism evidence="2 3">
    <name type="scientific">Palleronia aestuarii</name>
    <dbReference type="NCBI Taxonomy" id="568105"/>
    <lineage>
        <taxon>Bacteria</taxon>
        <taxon>Pseudomonadati</taxon>
        <taxon>Pseudomonadota</taxon>
        <taxon>Alphaproteobacteria</taxon>
        <taxon>Rhodobacterales</taxon>
        <taxon>Roseobacteraceae</taxon>
        <taxon>Palleronia</taxon>
    </lineage>
</organism>
<keyword evidence="2" id="KW-0808">Transferase</keyword>
<protein>
    <submittedName>
        <fullName evidence="2">Glutathione S-transferase</fullName>
    </submittedName>
</protein>
<accession>A0A2W7Q9K4</accession>
<feature type="domain" description="GST N-terminal" evidence="1">
    <location>
        <begin position="1"/>
        <end position="84"/>
    </location>
</feature>
<dbReference type="Proteomes" id="UP000248916">
    <property type="component" value="Unassembled WGS sequence"/>
</dbReference>
<evidence type="ECO:0000313" key="2">
    <source>
        <dbReference type="EMBL" id="PZX18399.1"/>
    </source>
</evidence>
<dbReference type="InterPro" id="IPR004045">
    <property type="entry name" value="Glutathione_S-Trfase_N"/>
</dbReference>